<gene>
    <name evidence="3" type="ORF">O3P69_014778</name>
</gene>
<feature type="compositionally biased region" description="Low complexity" evidence="2">
    <location>
        <begin position="19"/>
        <end position="29"/>
    </location>
</feature>
<dbReference type="Proteomes" id="UP001487740">
    <property type="component" value="Unassembled WGS sequence"/>
</dbReference>
<feature type="compositionally biased region" description="Pro residues" evidence="2">
    <location>
        <begin position="9"/>
        <end position="18"/>
    </location>
</feature>
<feature type="region of interest" description="Disordered" evidence="2">
    <location>
        <begin position="444"/>
        <end position="515"/>
    </location>
</feature>
<dbReference type="PANTHER" id="PTHR19321:SF41">
    <property type="entry name" value="FASCETTO-RELATED"/>
    <property type="match status" value="1"/>
</dbReference>
<dbReference type="Pfam" id="PF03999">
    <property type="entry name" value="MAP65_ASE1"/>
    <property type="match status" value="1"/>
</dbReference>
<dbReference type="PANTHER" id="PTHR19321">
    <property type="entry name" value="PROTEIN REGULATOR OF CYTOKINESIS 1 PRC1-RELATED"/>
    <property type="match status" value="1"/>
</dbReference>
<dbReference type="InterPro" id="IPR007145">
    <property type="entry name" value="MAP65_Ase1_PRC1"/>
</dbReference>
<evidence type="ECO:0008006" key="5">
    <source>
        <dbReference type="Google" id="ProtNLM"/>
    </source>
</evidence>
<evidence type="ECO:0000256" key="1">
    <source>
        <dbReference type="SAM" id="Coils"/>
    </source>
</evidence>
<sequence>MADSGFPSPSSPPSPALPASPVRLHTSTQQQVQDTLTQLENLWDDLGLSEDQRSDRKRIFYGHIASLLEKILVDERALKSRIVNQIEHNTIEIVKLCQELLIEPEEAVDGLTLLDLDAVMQERLEKLQQTKAERQETLRNLQEKDEGLCELLCEEPFYIPCDLTPSLEQLKAVEEHIRAMEELKDEREATYRRLKAGLLSFLEQLEQSPEDPFTREVVCSDDEDISLDQATIQRLRSVHSDLEFQVSEGDRQAFLATAPGHTPSSLTKLEEELERLKVLRLHNLAVFVEKMHKELTVWWDKCYVGQEEQDRIKAMTSDDVGEDVLALLEGEVERWKNYYTENEELLSTVGHFLSLFHHMLELKNRDKDPSRLFNTRGGALLQEEKAKKKVRNELPRVQKRLETLAVAWEECNNSPFLVHGQELMAYLDHLWGTHERQWEVEKAKRVHAKEGPGKPARAVSQARTPVASRKRGMEGEEPASSKRAKPLLLPPRNVSPTKRSPSKQTPRGRPLAELNRAPLTYVPAMEHDASLQSITYDKFKADITEARRGAVVHSSILEEAITKPQFSQHPQNQGRRFRDALHLASPKKGSKRRPILHSPSPMRSPCPAPHHLTTLPWTQQSPLVFQQGPAAQVSHLGELQSCSGFRYPGSSLSM</sequence>
<dbReference type="Gene3D" id="1.20.58.1520">
    <property type="match status" value="1"/>
</dbReference>
<evidence type="ECO:0000313" key="4">
    <source>
        <dbReference type="Proteomes" id="UP001487740"/>
    </source>
</evidence>
<evidence type="ECO:0000313" key="3">
    <source>
        <dbReference type="EMBL" id="KAK8392598.1"/>
    </source>
</evidence>
<keyword evidence="4" id="KW-1185">Reference proteome</keyword>
<feature type="region of interest" description="Disordered" evidence="2">
    <location>
        <begin position="1"/>
        <end position="29"/>
    </location>
</feature>
<dbReference type="AlphaFoldDB" id="A0AAW0TZW5"/>
<dbReference type="GO" id="GO:0008017">
    <property type="term" value="F:microtubule binding"/>
    <property type="evidence" value="ECO:0007669"/>
    <property type="project" value="InterPro"/>
</dbReference>
<feature type="coiled-coil region" evidence="1">
    <location>
        <begin position="120"/>
        <end position="193"/>
    </location>
</feature>
<accession>A0AAW0TZW5</accession>
<comment type="caution">
    <text evidence="3">The sequence shown here is derived from an EMBL/GenBank/DDBJ whole genome shotgun (WGS) entry which is preliminary data.</text>
</comment>
<dbReference type="GO" id="GO:0051256">
    <property type="term" value="P:mitotic spindle midzone assembly"/>
    <property type="evidence" value="ECO:0007669"/>
    <property type="project" value="TreeGrafter"/>
</dbReference>
<organism evidence="3 4">
    <name type="scientific">Scylla paramamosain</name>
    <name type="common">Mud crab</name>
    <dbReference type="NCBI Taxonomy" id="85552"/>
    <lineage>
        <taxon>Eukaryota</taxon>
        <taxon>Metazoa</taxon>
        <taxon>Ecdysozoa</taxon>
        <taxon>Arthropoda</taxon>
        <taxon>Crustacea</taxon>
        <taxon>Multicrustacea</taxon>
        <taxon>Malacostraca</taxon>
        <taxon>Eumalacostraca</taxon>
        <taxon>Eucarida</taxon>
        <taxon>Decapoda</taxon>
        <taxon>Pleocyemata</taxon>
        <taxon>Brachyura</taxon>
        <taxon>Eubrachyura</taxon>
        <taxon>Portunoidea</taxon>
        <taxon>Portunidae</taxon>
        <taxon>Portuninae</taxon>
        <taxon>Scylla</taxon>
    </lineage>
</organism>
<reference evidence="3 4" key="1">
    <citation type="submission" date="2023-03" db="EMBL/GenBank/DDBJ databases">
        <title>High-quality genome of Scylla paramamosain provides insights in environmental adaptation.</title>
        <authorList>
            <person name="Zhang L."/>
        </authorList>
    </citation>
    <scope>NUCLEOTIDE SEQUENCE [LARGE SCALE GENOMIC DNA]</scope>
    <source>
        <strain evidence="3">LZ_2023a</strain>
        <tissue evidence="3">Muscle</tissue>
    </source>
</reference>
<dbReference type="EMBL" id="JARAKH010000022">
    <property type="protein sequence ID" value="KAK8392598.1"/>
    <property type="molecule type" value="Genomic_DNA"/>
</dbReference>
<protein>
    <recommendedName>
        <fullName evidence="5">Protein regulator of cytokinesis 1</fullName>
    </recommendedName>
</protein>
<dbReference type="GO" id="GO:1990023">
    <property type="term" value="C:mitotic spindle midzone"/>
    <property type="evidence" value="ECO:0007669"/>
    <property type="project" value="TreeGrafter"/>
</dbReference>
<proteinExistence type="predicted"/>
<feature type="region of interest" description="Disordered" evidence="2">
    <location>
        <begin position="586"/>
        <end position="606"/>
    </location>
</feature>
<name>A0AAW0TZW5_SCYPA</name>
<evidence type="ECO:0000256" key="2">
    <source>
        <dbReference type="SAM" id="MobiDB-lite"/>
    </source>
</evidence>
<keyword evidence="1" id="KW-0175">Coiled coil</keyword>
<feature type="compositionally biased region" description="Polar residues" evidence="2">
    <location>
        <begin position="494"/>
        <end position="505"/>
    </location>
</feature>
<dbReference type="GO" id="GO:0005737">
    <property type="term" value="C:cytoplasm"/>
    <property type="evidence" value="ECO:0007669"/>
    <property type="project" value="TreeGrafter"/>
</dbReference>